<dbReference type="InterPro" id="IPR036291">
    <property type="entry name" value="NAD(P)-bd_dom_sf"/>
</dbReference>
<evidence type="ECO:0000313" key="9">
    <source>
        <dbReference type="Proteomes" id="UP000219688"/>
    </source>
</evidence>
<dbReference type="GO" id="GO:0008270">
    <property type="term" value="F:zinc ion binding"/>
    <property type="evidence" value="ECO:0007669"/>
    <property type="project" value="InterPro"/>
</dbReference>
<keyword evidence="5" id="KW-0560">Oxidoreductase</keyword>
<dbReference type="STRING" id="1122622.GCA_000421185_01761"/>
<dbReference type="AlphaFoldDB" id="A0A285VCK8"/>
<dbReference type="Gene3D" id="3.90.180.10">
    <property type="entry name" value="Medium-chain alcohol dehydrogenases, catalytic domain"/>
    <property type="match status" value="1"/>
</dbReference>
<dbReference type="EMBL" id="OBQK01000001">
    <property type="protein sequence ID" value="SOC51829.1"/>
    <property type="molecule type" value="Genomic_DNA"/>
</dbReference>
<dbReference type="CDD" id="cd08286">
    <property type="entry name" value="FDH_like_ADH2"/>
    <property type="match status" value="1"/>
</dbReference>
<dbReference type="Gene3D" id="3.40.50.720">
    <property type="entry name" value="NAD(P)-binding Rossmann-like Domain"/>
    <property type="match status" value="1"/>
</dbReference>
<evidence type="ECO:0000256" key="5">
    <source>
        <dbReference type="ARBA" id="ARBA00023002"/>
    </source>
</evidence>
<evidence type="ECO:0000313" key="8">
    <source>
        <dbReference type="EMBL" id="SOC51829.1"/>
    </source>
</evidence>
<evidence type="ECO:0000256" key="3">
    <source>
        <dbReference type="ARBA" id="ARBA00022723"/>
    </source>
</evidence>
<dbReference type="Proteomes" id="UP000219688">
    <property type="component" value="Unassembled WGS sequence"/>
</dbReference>
<sequence>MKALVYHGPGTKAWEDVPDPVLQDPTDAIVKVETTTICGTDLHILKGDVPAVTDGRILGHEGVGVVTEVGEACTKVKVGDRVIISCISKCMECDYCKEGLTSHCQTLGGIGWIFGHLIDGTQAEYVRVPFADNGLIPLPDGVTAEQGAMLSDILPTGFEIGVQYGAVKEGDVVAVIGAGPVGLASVMTAASAGAAKVIAVDGNKFRLEAARDFGATDTIEAGPEALEQLRAMGRGGAGVDVAIEAVGIPETFTTCLDAIRPGGRVANVGVHGAPVSFPIERDWINNITITTGLVNATTTEQLLGDITAGKIAPEKFVTHRFTFDQWEEAYDTFSRAADEHALKVIVTA</sequence>
<proteinExistence type="inferred from homology"/>
<dbReference type="SUPFAM" id="SSF50129">
    <property type="entry name" value="GroES-like"/>
    <property type="match status" value="1"/>
</dbReference>
<dbReference type="SMART" id="SM00829">
    <property type="entry name" value="PKS_ER"/>
    <property type="match status" value="1"/>
</dbReference>
<feature type="domain" description="Enoyl reductase (ER)" evidence="7">
    <location>
        <begin position="8"/>
        <end position="346"/>
    </location>
</feature>
<dbReference type="PROSITE" id="PS00059">
    <property type="entry name" value="ADH_ZINC"/>
    <property type="match status" value="1"/>
</dbReference>
<keyword evidence="4 6" id="KW-0862">Zinc</keyword>
<evidence type="ECO:0000256" key="6">
    <source>
        <dbReference type="RuleBase" id="RU361277"/>
    </source>
</evidence>
<dbReference type="InterPro" id="IPR011032">
    <property type="entry name" value="GroES-like_sf"/>
</dbReference>
<evidence type="ECO:0000256" key="2">
    <source>
        <dbReference type="ARBA" id="ARBA00008072"/>
    </source>
</evidence>
<dbReference type="GO" id="GO:0016491">
    <property type="term" value="F:oxidoreductase activity"/>
    <property type="evidence" value="ECO:0007669"/>
    <property type="project" value="UniProtKB-KW"/>
</dbReference>
<keyword evidence="3 6" id="KW-0479">Metal-binding</keyword>
<dbReference type="PANTHER" id="PTHR42813:SF4">
    <property type="entry name" value="NADP-DEPENDENT ISOPROPANOL DEHYDROGENASE"/>
    <property type="match status" value="1"/>
</dbReference>
<dbReference type="InterPro" id="IPR002328">
    <property type="entry name" value="ADH_Zn_CS"/>
</dbReference>
<dbReference type="PANTHER" id="PTHR42813">
    <property type="entry name" value="ZINC-TYPE ALCOHOL DEHYDROGENASE-LIKE"/>
    <property type="match status" value="1"/>
</dbReference>
<evidence type="ECO:0000256" key="1">
    <source>
        <dbReference type="ARBA" id="ARBA00001947"/>
    </source>
</evidence>
<reference evidence="9" key="1">
    <citation type="submission" date="2017-08" db="EMBL/GenBank/DDBJ databases">
        <authorList>
            <person name="Varghese N."/>
            <person name="Submissions S."/>
        </authorList>
    </citation>
    <scope>NUCLEOTIDE SEQUENCE [LARGE SCALE GENOMIC DNA]</scope>
    <source>
        <strain evidence="9">USBA17B2</strain>
    </source>
</reference>
<organism evidence="8 9">
    <name type="scientific">Ornithinimicrobium cerasi</name>
    <dbReference type="NCBI Taxonomy" id="2248773"/>
    <lineage>
        <taxon>Bacteria</taxon>
        <taxon>Bacillati</taxon>
        <taxon>Actinomycetota</taxon>
        <taxon>Actinomycetes</taxon>
        <taxon>Micrococcales</taxon>
        <taxon>Ornithinimicrobiaceae</taxon>
        <taxon>Ornithinimicrobium</taxon>
    </lineage>
</organism>
<name>A0A285VCK8_9MICO</name>
<dbReference type="eggNOG" id="COG1063">
    <property type="taxonomic scope" value="Bacteria"/>
</dbReference>
<protein>
    <submittedName>
        <fullName evidence="8">Alcohol dehydrogenase</fullName>
    </submittedName>
</protein>
<dbReference type="InterPro" id="IPR020843">
    <property type="entry name" value="ER"/>
</dbReference>
<comment type="similarity">
    <text evidence="2 6">Belongs to the zinc-containing alcohol dehydrogenase family.</text>
</comment>
<accession>A0A285VCK8</accession>
<dbReference type="InterPro" id="IPR013154">
    <property type="entry name" value="ADH-like_N"/>
</dbReference>
<gene>
    <name evidence="8" type="ORF">SAMN05421879_101323</name>
</gene>
<dbReference type="Pfam" id="PF00107">
    <property type="entry name" value="ADH_zinc_N"/>
    <property type="match status" value="1"/>
</dbReference>
<dbReference type="Pfam" id="PF08240">
    <property type="entry name" value="ADH_N"/>
    <property type="match status" value="1"/>
</dbReference>
<evidence type="ECO:0000256" key="4">
    <source>
        <dbReference type="ARBA" id="ARBA00022833"/>
    </source>
</evidence>
<dbReference type="InterPro" id="IPR013149">
    <property type="entry name" value="ADH-like_C"/>
</dbReference>
<comment type="cofactor">
    <cofactor evidence="1 6">
        <name>Zn(2+)</name>
        <dbReference type="ChEBI" id="CHEBI:29105"/>
    </cofactor>
</comment>
<dbReference type="RefSeq" id="WP_097186523.1">
    <property type="nucleotide sequence ID" value="NZ_OBQK01000001.1"/>
</dbReference>
<evidence type="ECO:0000259" key="7">
    <source>
        <dbReference type="SMART" id="SM00829"/>
    </source>
</evidence>
<dbReference type="SUPFAM" id="SSF51735">
    <property type="entry name" value="NAD(P)-binding Rossmann-fold domains"/>
    <property type="match status" value="1"/>
</dbReference>
<keyword evidence="9" id="KW-1185">Reference proteome</keyword>